<keyword evidence="2" id="KW-0560">Oxidoreductase</keyword>
<dbReference type="eggNOG" id="COG1529">
    <property type="taxonomic scope" value="Bacteria"/>
</dbReference>
<name>K0AZ79_GOTA9</name>
<dbReference type="EMBL" id="CP003326">
    <property type="protein sequence ID" value="AFS78097.1"/>
    <property type="molecule type" value="Genomic_DNA"/>
</dbReference>
<feature type="domain" description="Aldehyde oxidase/xanthine dehydrogenase a/b hammerhead" evidence="3">
    <location>
        <begin position="31"/>
        <end position="143"/>
    </location>
</feature>
<dbReference type="RefSeq" id="WP_014967234.1">
    <property type="nucleotide sequence ID" value="NC_018664.1"/>
</dbReference>
<dbReference type="Pfam" id="PF01315">
    <property type="entry name" value="Ald_Xan_dh_C"/>
    <property type="match status" value="1"/>
</dbReference>
<dbReference type="Proteomes" id="UP000006094">
    <property type="component" value="Chromosome"/>
</dbReference>
<evidence type="ECO:0000256" key="1">
    <source>
        <dbReference type="ARBA" id="ARBA00022505"/>
    </source>
</evidence>
<dbReference type="SUPFAM" id="SSF54665">
    <property type="entry name" value="CO dehydrogenase molybdoprotein N-domain-like"/>
    <property type="match status" value="1"/>
</dbReference>
<dbReference type="Gene3D" id="3.90.1170.50">
    <property type="entry name" value="Aldehyde oxidase/xanthine dehydrogenase, a/b hammerhead"/>
    <property type="match status" value="1"/>
</dbReference>
<evidence type="ECO:0000256" key="2">
    <source>
        <dbReference type="ARBA" id="ARBA00023002"/>
    </source>
</evidence>
<accession>K0AZ79</accession>
<keyword evidence="5" id="KW-1185">Reference proteome</keyword>
<dbReference type="InterPro" id="IPR046867">
    <property type="entry name" value="AldOxase/xan_DH_MoCoBD2"/>
</dbReference>
<dbReference type="GO" id="GO:0005506">
    <property type="term" value="F:iron ion binding"/>
    <property type="evidence" value="ECO:0007669"/>
    <property type="project" value="InterPro"/>
</dbReference>
<dbReference type="Pfam" id="PF02738">
    <property type="entry name" value="MoCoBD_1"/>
    <property type="match status" value="1"/>
</dbReference>
<dbReference type="PANTHER" id="PTHR11908">
    <property type="entry name" value="XANTHINE DEHYDROGENASE"/>
    <property type="match status" value="1"/>
</dbReference>
<dbReference type="PATRIC" id="fig|1128398.3.peg.1086"/>
<organism evidence="4 5">
    <name type="scientific">Gottschalkia acidurici (strain ATCC 7906 / DSM 604 / BCRC 14475 / CIP 104303 / KCTC 5404 / NCIMB 10678 / 9a)</name>
    <name type="common">Clostridium acidurici</name>
    <dbReference type="NCBI Taxonomy" id="1128398"/>
    <lineage>
        <taxon>Bacteria</taxon>
        <taxon>Bacillati</taxon>
        <taxon>Bacillota</taxon>
        <taxon>Tissierellia</taxon>
        <taxon>Tissierellales</taxon>
        <taxon>Gottschalkiaceae</taxon>
        <taxon>Gottschalkia</taxon>
    </lineage>
</organism>
<reference evidence="4 5" key="1">
    <citation type="journal article" date="2012" name="PLoS ONE">
        <title>The purine-utilizing bacterium Clostridium acidurici 9a: a genome-guided metabolic reconsideration.</title>
        <authorList>
            <person name="Hartwich K."/>
            <person name="Poehlein A."/>
            <person name="Daniel R."/>
        </authorList>
    </citation>
    <scope>NUCLEOTIDE SEQUENCE [LARGE SCALE GENOMIC DNA]</scope>
    <source>
        <strain evidence="5">ATCC 7906 / DSM 604 / BCRC 14475 / CIP 104303 / KCTC 5404 / NCIMB 10678 / 9a</strain>
    </source>
</reference>
<dbReference type="STRING" id="1128398.Curi_c10830"/>
<dbReference type="AlphaFoldDB" id="K0AZ79"/>
<gene>
    <name evidence="4" type="ordered locus">Curi_c10830</name>
</gene>
<dbReference type="SUPFAM" id="SSF56003">
    <property type="entry name" value="Molybdenum cofactor-binding domain"/>
    <property type="match status" value="1"/>
</dbReference>
<dbReference type="InterPro" id="IPR016208">
    <property type="entry name" value="Ald_Oxase/xanthine_DH-like"/>
</dbReference>
<proteinExistence type="predicted"/>
<dbReference type="InterPro" id="IPR000674">
    <property type="entry name" value="Ald_Oxase/Xan_DH_a/b"/>
</dbReference>
<evidence type="ECO:0000313" key="4">
    <source>
        <dbReference type="EMBL" id="AFS78097.1"/>
    </source>
</evidence>
<dbReference type="HOGENOM" id="CLU_001681_2_1_9"/>
<dbReference type="GO" id="GO:0016491">
    <property type="term" value="F:oxidoreductase activity"/>
    <property type="evidence" value="ECO:0007669"/>
    <property type="project" value="UniProtKB-KW"/>
</dbReference>
<dbReference type="InterPro" id="IPR036856">
    <property type="entry name" value="Ald_Oxase/Xan_DH_a/b_sf"/>
</dbReference>
<dbReference type="InterPro" id="IPR037165">
    <property type="entry name" value="AldOxase/xan_DH_Mopterin-bd_sf"/>
</dbReference>
<sequence length="799" mass="87452">MKSSDMYREEIEKFESVRKSINKIDGINLVTGKPVYTSDLAPKDCLVVKILRSPHAFAKIKNINTSIAMKVPGVECVLTWKDVPRIAFTRAGQSFPEPSTYDKYILDEYVRYIGDEVAIVAAADEESAMKAMKAIKVDYEVLEPVLDPETAVGHPSIIHPDTENYHANIPNGVDFSQNIAATAHYEYGDIDDVLSKCEVIVEDEVRMQAQAHAMMEPYKTFTYMDMHNRLVIVSSTQIPFHIRRTVGRAIDMPASKIRVIKPRIGGGFGGKQTGASEYYPAIVTKITGKPAILEYDRVETFNNATSRHNMKVGVKIGADKDGTIKGVKLWALSDQGAYGEHTTTTVGPVCSKVLTMYNKCEAVHFDGLVVYTNKPTAGAFRGFGVTQGVYAVETGMNKLAHTLGMDPTELRNKNMAREGEDCILFNLTTLGEHDTPVQKILSCGLHDMVAKGKELIGWDEKYPGKQVGPNKFRGMGMCIAQQGSGIPKVDSATAEIRFQDQGFFTLLTGATDIGTGSDTILKQIAADAIGIHEDRIEVISSDTDLTPFDVGAYASSTTYVSGNAIKMAGENLRKNLFEKVAEYFNVSVDELDFDGDAFSTKDGSQTVTLEEFGTKITYAGFNQIITGTGNWVPQRAAPPYMAGFAEVEVDTETGEVDVLNFVGMFDCGTPINPKLAKIQAEGGIVQGIGLALCEDVKYDSRGRQMSDTLMEYKIPSRDDMKTNIIVDFVETYDPTGPYGAKSIGEVVINCSVPSILDAIYNATGAWMSDVELPMTPEKVLMKINEAKRGEQKNAPESAK</sequence>
<protein>
    <submittedName>
        <fullName evidence="4">Molybdenum-binding subunit of oxidoreductase</fullName>
    </submittedName>
</protein>
<evidence type="ECO:0000259" key="3">
    <source>
        <dbReference type="SMART" id="SM01008"/>
    </source>
</evidence>
<dbReference type="SMART" id="SM01008">
    <property type="entry name" value="Ald_Xan_dh_C"/>
    <property type="match status" value="1"/>
</dbReference>
<dbReference type="PANTHER" id="PTHR11908:SF132">
    <property type="entry name" value="ALDEHYDE OXIDASE 1-RELATED"/>
    <property type="match status" value="1"/>
</dbReference>
<evidence type="ECO:0000313" key="5">
    <source>
        <dbReference type="Proteomes" id="UP000006094"/>
    </source>
</evidence>
<dbReference type="Gene3D" id="3.30.365.10">
    <property type="entry name" value="Aldehyde oxidase/xanthine dehydrogenase, molybdopterin binding domain"/>
    <property type="match status" value="4"/>
</dbReference>
<dbReference type="InterPro" id="IPR008274">
    <property type="entry name" value="AldOxase/xan_DH_MoCoBD1"/>
</dbReference>
<dbReference type="KEGG" id="cad:Curi_c10830"/>
<keyword evidence="1" id="KW-0500">Molybdenum</keyword>
<dbReference type="Pfam" id="PF20256">
    <property type="entry name" value="MoCoBD_2"/>
    <property type="match status" value="1"/>
</dbReference>